<evidence type="ECO:0000313" key="13">
    <source>
        <dbReference type="RefSeq" id="XP_070628016.1"/>
    </source>
</evidence>
<dbReference type="InterPro" id="IPR000725">
    <property type="entry name" value="Olfact_rcpt"/>
</dbReference>
<comment type="subcellular location">
    <subcellularLocation>
        <location evidence="10">Cell membrane</location>
        <topology evidence="10">Multi-pass membrane protein</topology>
    </subcellularLocation>
    <subcellularLocation>
        <location evidence="2">Membrane</location>
        <topology evidence="2">Multi-pass membrane protein</topology>
    </subcellularLocation>
</comment>
<dbReference type="Gene3D" id="1.20.1070.10">
    <property type="entry name" value="Rhodopsin 7-helix transmembrane proteins"/>
    <property type="match status" value="1"/>
</dbReference>
<dbReference type="InterPro" id="IPR050427">
    <property type="entry name" value="Olfactory_Receptors"/>
</dbReference>
<dbReference type="PANTHER" id="PTHR48002">
    <property type="entry name" value="OLFACTORY RECEPTOR"/>
    <property type="match status" value="1"/>
</dbReference>
<evidence type="ECO:0000256" key="3">
    <source>
        <dbReference type="ARBA" id="ARBA00022692"/>
    </source>
</evidence>
<feature type="transmembrane region" description="Helical" evidence="10">
    <location>
        <begin position="204"/>
        <end position="226"/>
    </location>
</feature>
<feature type="transmembrane region" description="Helical" evidence="10">
    <location>
        <begin position="141"/>
        <end position="165"/>
    </location>
</feature>
<feature type="domain" description="G-protein coupled receptors family 1 profile" evidence="11">
    <location>
        <begin position="42"/>
        <end position="288"/>
    </location>
</feature>
<keyword evidence="8 9" id="KW-0807">Transducer</keyword>
<comment type="similarity">
    <text evidence="9">Belongs to the G-protein coupled receptor 1 family.</text>
</comment>
<accession>A0ABM4QXJ1</accession>
<evidence type="ECO:0000256" key="8">
    <source>
        <dbReference type="ARBA" id="ARBA00023224"/>
    </source>
</evidence>
<keyword evidence="10" id="KW-1003">Cell membrane</keyword>
<evidence type="ECO:0000256" key="2">
    <source>
        <dbReference type="ARBA" id="ARBA00004141"/>
    </source>
</evidence>
<dbReference type="PROSITE" id="PS50262">
    <property type="entry name" value="G_PROTEIN_RECEP_F1_2"/>
    <property type="match status" value="1"/>
</dbReference>
<sequence>MKNMENRNNVTEFILLGFTQNPKTQKILIVVFLVVYIISMAGNVFTVVAITTISLLGSLMYFFLAHLSFIDACYSCVDTPKLIIDSLYEKKTSTFKGCMNQIFWEHFLSGIDIILLISMAYDRYVAICKHLHYMTIMNQQLCWLLVGVATMGGFLHGIIQILFIFRLPFCGPNVIDHFMCDLHPLLDLACTDTHTLGLFVAANNGILCLLNFLLLVGSYVVILHSLRTKNSEARHKALSACISHITGVVIFFVPCIFVYMRPAVILPIDKSVAVFYTMITPMLNPLIYTLRNAQLKTTTGKRFISKAISGEI</sequence>
<gene>
    <name evidence="13" type="primary">LOC139177266</name>
</gene>
<reference evidence="13" key="1">
    <citation type="submission" date="2025-08" db="UniProtKB">
        <authorList>
            <consortium name="RefSeq"/>
        </authorList>
    </citation>
    <scope>IDENTIFICATION</scope>
    <source>
        <tissue evidence="13">Blood</tissue>
    </source>
</reference>
<keyword evidence="10" id="KW-0552">Olfaction</keyword>
<feature type="transmembrane region" description="Helical" evidence="10">
    <location>
        <begin position="238"/>
        <end position="260"/>
    </location>
</feature>
<keyword evidence="5 9" id="KW-0297">G-protein coupled receptor</keyword>
<comment type="function">
    <text evidence="1">Putative odorant or sperm cell receptor.</text>
</comment>
<keyword evidence="12" id="KW-1185">Reference proteome</keyword>
<evidence type="ECO:0000256" key="10">
    <source>
        <dbReference type="RuleBase" id="RU363047"/>
    </source>
</evidence>
<feature type="transmembrane region" description="Helical" evidence="10">
    <location>
        <begin position="102"/>
        <end position="121"/>
    </location>
</feature>
<feature type="transmembrane region" description="Helical" evidence="10">
    <location>
        <begin position="272"/>
        <end position="290"/>
    </location>
</feature>
<evidence type="ECO:0000256" key="5">
    <source>
        <dbReference type="ARBA" id="ARBA00023040"/>
    </source>
</evidence>
<name>A0ABM4QXJ1_BOSIN</name>
<dbReference type="Proteomes" id="UP001652663">
    <property type="component" value="Chromosome 18"/>
</dbReference>
<evidence type="ECO:0000256" key="1">
    <source>
        <dbReference type="ARBA" id="ARBA00003929"/>
    </source>
</evidence>
<dbReference type="PROSITE" id="PS00237">
    <property type="entry name" value="G_PROTEIN_RECEP_F1_1"/>
    <property type="match status" value="1"/>
</dbReference>
<dbReference type="RefSeq" id="XP_070628016.1">
    <property type="nucleotide sequence ID" value="XM_070771915.1"/>
</dbReference>
<keyword evidence="4 10" id="KW-1133">Transmembrane helix</keyword>
<keyword evidence="6 10" id="KW-0472">Membrane</keyword>
<evidence type="ECO:0000259" key="11">
    <source>
        <dbReference type="PROSITE" id="PS50262"/>
    </source>
</evidence>
<keyword evidence="7 9" id="KW-0675">Receptor</keyword>
<evidence type="ECO:0000256" key="9">
    <source>
        <dbReference type="RuleBase" id="RU000688"/>
    </source>
</evidence>
<dbReference type="PRINTS" id="PR00237">
    <property type="entry name" value="GPCRRHODOPSN"/>
</dbReference>
<dbReference type="PRINTS" id="PR00245">
    <property type="entry name" value="OLFACTORYR"/>
</dbReference>
<organism evidence="12 13">
    <name type="scientific">Bos indicus</name>
    <name type="common">Zebu</name>
    <dbReference type="NCBI Taxonomy" id="9915"/>
    <lineage>
        <taxon>Eukaryota</taxon>
        <taxon>Metazoa</taxon>
        <taxon>Chordata</taxon>
        <taxon>Craniata</taxon>
        <taxon>Vertebrata</taxon>
        <taxon>Euteleostomi</taxon>
        <taxon>Mammalia</taxon>
        <taxon>Eutheria</taxon>
        <taxon>Laurasiatheria</taxon>
        <taxon>Artiodactyla</taxon>
        <taxon>Ruminantia</taxon>
        <taxon>Pecora</taxon>
        <taxon>Bovidae</taxon>
        <taxon>Bovinae</taxon>
        <taxon>Bos</taxon>
    </lineage>
</organism>
<protein>
    <recommendedName>
        <fullName evidence="10">Olfactory receptor</fullName>
    </recommendedName>
</protein>
<evidence type="ECO:0000313" key="12">
    <source>
        <dbReference type="Proteomes" id="UP001652663"/>
    </source>
</evidence>
<evidence type="ECO:0000256" key="7">
    <source>
        <dbReference type="ARBA" id="ARBA00023170"/>
    </source>
</evidence>
<evidence type="ECO:0000256" key="6">
    <source>
        <dbReference type="ARBA" id="ARBA00023136"/>
    </source>
</evidence>
<dbReference type="CDD" id="cd15939">
    <property type="entry name" value="7tmA_OR4A-like"/>
    <property type="match status" value="1"/>
</dbReference>
<dbReference type="InterPro" id="IPR017452">
    <property type="entry name" value="GPCR_Rhodpsn_7TM"/>
</dbReference>
<dbReference type="InterPro" id="IPR000276">
    <property type="entry name" value="GPCR_Rhodpsn"/>
</dbReference>
<dbReference type="GeneID" id="139177266"/>
<keyword evidence="3 9" id="KW-0812">Transmembrane</keyword>
<dbReference type="SUPFAM" id="SSF81321">
    <property type="entry name" value="Family A G protein-coupled receptor-like"/>
    <property type="match status" value="1"/>
</dbReference>
<proteinExistence type="inferred from homology"/>
<dbReference type="Pfam" id="PF13853">
    <property type="entry name" value="7tm_4"/>
    <property type="match status" value="1"/>
</dbReference>
<feature type="transmembrane region" description="Helical" evidence="10">
    <location>
        <begin position="27"/>
        <end position="56"/>
    </location>
</feature>
<keyword evidence="10" id="KW-0716">Sensory transduction</keyword>
<evidence type="ECO:0000256" key="4">
    <source>
        <dbReference type="ARBA" id="ARBA00022989"/>
    </source>
</evidence>